<dbReference type="SMART" id="SM00028">
    <property type="entry name" value="TPR"/>
    <property type="match status" value="4"/>
</dbReference>
<dbReference type="KEGG" id="aar:Acear_1848"/>
<evidence type="ECO:0000259" key="3">
    <source>
        <dbReference type="SMART" id="SM00862"/>
    </source>
</evidence>
<dbReference type="OrthoDB" id="9789465at2"/>
<dbReference type="InterPro" id="IPR001867">
    <property type="entry name" value="OmpR/PhoB-type_DNA-bd"/>
</dbReference>
<dbReference type="InterPro" id="IPR027417">
    <property type="entry name" value="P-loop_NTPase"/>
</dbReference>
<dbReference type="SUPFAM" id="SSF48452">
    <property type="entry name" value="TPR-like"/>
    <property type="match status" value="2"/>
</dbReference>
<dbReference type="Gene3D" id="1.10.10.10">
    <property type="entry name" value="Winged helix-like DNA-binding domain superfamily/Winged helix DNA-binding domain"/>
    <property type="match status" value="1"/>
</dbReference>
<keyword evidence="6" id="KW-1185">Reference proteome</keyword>
<dbReference type="InterPro" id="IPR016032">
    <property type="entry name" value="Sig_transdc_resp-reg_C-effctor"/>
</dbReference>
<comment type="similarity">
    <text evidence="1">Belongs to the AfsR/DnrI/RedD regulatory family.</text>
</comment>
<dbReference type="SUPFAM" id="SSF46894">
    <property type="entry name" value="C-terminal effector domain of the bipartite response regulators"/>
    <property type="match status" value="1"/>
</dbReference>
<dbReference type="eggNOG" id="COG3629">
    <property type="taxonomic scope" value="Bacteria"/>
</dbReference>
<dbReference type="PANTHER" id="PTHR35807">
    <property type="entry name" value="TRANSCRIPTIONAL REGULATOR REDD-RELATED"/>
    <property type="match status" value="1"/>
</dbReference>
<dbReference type="SUPFAM" id="SSF52540">
    <property type="entry name" value="P-loop containing nucleoside triphosphate hydrolases"/>
    <property type="match status" value="1"/>
</dbReference>
<dbReference type="SMART" id="SM01043">
    <property type="entry name" value="BTAD"/>
    <property type="match status" value="1"/>
</dbReference>
<evidence type="ECO:0000256" key="1">
    <source>
        <dbReference type="ARBA" id="ARBA00005820"/>
    </source>
</evidence>
<dbReference type="InterPro" id="IPR051677">
    <property type="entry name" value="AfsR-DnrI-RedD_regulator"/>
</dbReference>
<accession>D9QS61</accession>
<dbReference type="eggNOG" id="COG2909">
    <property type="taxonomic scope" value="Bacteria"/>
</dbReference>
<reference evidence="5 6" key="1">
    <citation type="journal article" date="2010" name="Stand. Genomic Sci.">
        <title>Complete genome sequence of Acetohalobium arabaticum type strain (Z-7288).</title>
        <authorList>
            <person name="Sikorski J."/>
            <person name="Lapidus A."/>
            <person name="Chertkov O."/>
            <person name="Lucas S."/>
            <person name="Copeland A."/>
            <person name="Glavina Del Rio T."/>
            <person name="Nolan M."/>
            <person name="Tice H."/>
            <person name="Cheng J.F."/>
            <person name="Han C."/>
            <person name="Brambilla E."/>
            <person name="Pitluck S."/>
            <person name="Liolios K."/>
            <person name="Ivanova N."/>
            <person name="Mavromatis K."/>
            <person name="Mikhailova N."/>
            <person name="Pati A."/>
            <person name="Bruce D."/>
            <person name="Detter C."/>
            <person name="Tapia R."/>
            <person name="Goodwin L."/>
            <person name="Chen A."/>
            <person name="Palaniappan K."/>
            <person name="Land M."/>
            <person name="Hauser L."/>
            <person name="Chang Y.J."/>
            <person name="Jeffries C.D."/>
            <person name="Rohde M."/>
            <person name="Goker M."/>
            <person name="Spring S."/>
            <person name="Woyke T."/>
            <person name="Bristow J."/>
            <person name="Eisen J.A."/>
            <person name="Markowitz V."/>
            <person name="Hugenholtz P."/>
            <person name="Kyrpides N.C."/>
            <person name="Klenk H.P."/>
        </authorList>
    </citation>
    <scope>NUCLEOTIDE SEQUENCE [LARGE SCALE GENOMIC DNA]</scope>
    <source>
        <strain evidence="6">ATCC 49924 / DSM 5501 / Z-7288</strain>
    </source>
</reference>
<feature type="domain" description="OmpR/PhoB-type" evidence="3">
    <location>
        <begin position="832"/>
        <end position="910"/>
    </location>
</feature>
<dbReference type="GO" id="GO:0000160">
    <property type="term" value="P:phosphorelay signal transduction system"/>
    <property type="evidence" value="ECO:0007669"/>
    <property type="project" value="InterPro"/>
</dbReference>
<gene>
    <name evidence="5" type="ordered locus">Acear_1848</name>
</gene>
<dbReference type="Gene3D" id="1.25.40.10">
    <property type="entry name" value="Tetratricopeptide repeat domain"/>
    <property type="match status" value="3"/>
</dbReference>
<dbReference type="RefSeq" id="WP_013278797.1">
    <property type="nucleotide sequence ID" value="NC_014378.1"/>
</dbReference>
<dbReference type="GO" id="GO:0003677">
    <property type="term" value="F:DNA binding"/>
    <property type="evidence" value="ECO:0007669"/>
    <property type="project" value="UniProtKB-KW"/>
</dbReference>
<dbReference type="HOGENOM" id="CLU_006325_0_0_9"/>
<sequence length="1065" mass="126115">MKEGMEDRVEIQSKFIPSNYNIASWKNKKVWNKYKNISTYPLTIIEAKAGYGKTTSLVGFIHQEYSADFYWYSIEKAEVNIISFWSNICRAIGFREEEITDLLDELIIELNQGGIGVEEVVVHLINLLINKLNGNKYLIIDNFYVACEDKDIIDSLNYFIKFLPSSVHLILLTRLEVNFPSLYSWQIERRVLKIEEENFILNRQQIEEFALLQYDLQLTSERIEEILKESEGWILAVDLMLREMDKGNNPEEVMAEDSKSFSLLVEYFNCEVLDYLSDKDPYLINFLLQTSILKKLEVDICNQLLDINISQQILEQLLSSQAFLYQIDDDDGYCYHNLFKEFLEYTAKQKYDYNLLHNKAKEIYYNEGRDDGVVYHILQVGDEEEIVKLVIENISDWKEREKFNLLEKCLDFLSQDTYLSHPYLHIYQGDIYYQEEEYDLAAKEYQTAREYFQDQQNKKGLISALFKLSRLYFFLHSIKGVEYFNELINYKHLFSDKQQKEFLYLKAKACFYQGEIGQTKEMILKLKSHDIECNTLKAELAFLSGDLLQAQKLIKEIMINQERYSYFLDYIRIVINLFRGNIHQAQELVWRKIVAAKGIEKTFFEYIGATVDRMAGRRKEEISKRKYFETLKNNLDSSCWYLSMLMVDLIFWEAYYGNPELGIESGKECLTKFAKTEYGVAITYYGIGLNYHSSQNSEDSLKYFEEAKNCFEKLDNKLYLCTVLMLISAVTYELGCETKFEPTIEQTLKLARENSYDYLFLKETFIGVKSLNDFIPVLIEARDRGIEADYVNELLSEFNLSNLDRHPGYCLKIKAFGEFRLWRRCGKEEVVEEEWTRKKSKELFKLFLVNYDELIPRERICSLLWPDKEIDKAKRSFNVALNNLNQILEPNRESGAEPYFIVRHNLSYGLNRRISYSYDVADFEEAIKRGDRTKDGVVKMNYYQQAVELYQDDFLVHDLYKSWINIERERLIRLFLDTANNLIEYYFKQGEYEESIQLADRILAIDKYFEQAYLYKMKSYEQLGQRSFAVKTYQKCKGILNKELNINPISEIEDYYQKLTLENST</sequence>
<dbReference type="Pfam" id="PF03704">
    <property type="entry name" value="BTAD"/>
    <property type="match status" value="1"/>
</dbReference>
<dbReference type="InterPro" id="IPR019734">
    <property type="entry name" value="TPR_rpt"/>
</dbReference>
<dbReference type="InterPro" id="IPR011990">
    <property type="entry name" value="TPR-like_helical_dom_sf"/>
</dbReference>
<evidence type="ECO:0000313" key="5">
    <source>
        <dbReference type="EMBL" id="ADL13352.1"/>
    </source>
</evidence>
<keyword evidence="2" id="KW-0238">DNA-binding</keyword>
<name>D9QS61_ACEAZ</name>
<feature type="domain" description="Bacterial transcriptional activator" evidence="4">
    <location>
        <begin position="918"/>
        <end position="1060"/>
    </location>
</feature>
<dbReference type="EMBL" id="CP002105">
    <property type="protein sequence ID" value="ADL13352.1"/>
    <property type="molecule type" value="Genomic_DNA"/>
</dbReference>
<dbReference type="AlphaFoldDB" id="D9QS61"/>
<dbReference type="PANTHER" id="PTHR35807:SF2">
    <property type="entry name" value="TRANSCRIPTIONAL ACTIVATOR DOMAIN"/>
    <property type="match status" value="1"/>
</dbReference>
<dbReference type="InterPro" id="IPR005158">
    <property type="entry name" value="BTAD"/>
</dbReference>
<organism evidence="5 6">
    <name type="scientific">Acetohalobium arabaticum (strain ATCC 49924 / DSM 5501 / Z-7288)</name>
    <dbReference type="NCBI Taxonomy" id="574087"/>
    <lineage>
        <taxon>Bacteria</taxon>
        <taxon>Bacillati</taxon>
        <taxon>Bacillota</taxon>
        <taxon>Clostridia</taxon>
        <taxon>Halanaerobiales</taxon>
        <taxon>Halobacteroidaceae</taxon>
        <taxon>Acetohalobium</taxon>
    </lineage>
</organism>
<evidence type="ECO:0000313" key="6">
    <source>
        <dbReference type="Proteomes" id="UP000001661"/>
    </source>
</evidence>
<dbReference type="InterPro" id="IPR059106">
    <property type="entry name" value="WHD_MalT"/>
</dbReference>
<dbReference type="Pfam" id="PF25873">
    <property type="entry name" value="WHD_MalT"/>
    <property type="match status" value="1"/>
</dbReference>
<dbReference type="Proteomes" id="UP000001661">
    <property type="component" value="Chromosome"/>
</dbReference>
<protein>
    <submittedName>
        <fullName evidence="5">Transcriptional activator domain protein</fullName>
    </submittedName>
</protein>
<dbReference type="STRING" id="574087.Acear_1848"/>
<dbReference type="SMART" id="SM00862">
    <property type="entry name" value="Trans_reg_C"/>
    <property type="match status" value="1"/>
</dbReference>
<dbReference type="GO" id="GO:0006355">
    <property type="term" value="P:regulation of DNA-templated transcription"/>
    <property type="evidence" value="ECO:0007669"/>
    <property type="project" value="InterPro"/>
</dbReference>
<dbReference type="InterPro" id="IPR036388">
    <property type="entry name" value="WH-like_DNA-bd_sf"/>
</dbReference>
<proteinExistence type="inferred from homology"/>
<evidence type="ECO:0000259" key="4">
    <source>
        <dbReference type="SMART" id="SM01043"/>
    </source>
</evidence>
<evidence type="ECO:0000256" key="2">
    <source>
        <dbReference type="ARBA" id="ARBA00023125"/>
    </source>
</evidence>